<dbReference type="Proteomes" id="UP001152604">
    <property type="component" value="Unassembled WGS sequence"/>
</dbReference>
<reference evidence="2" key="1">
    <citation type="submission" date="2022-03" db="EMBL/GenBank/DDBJ databases">
        <authorList>
            <person name="Brunel B."/>
        </authorList>
    </citation>
    <scope>NUCLEOTIDE SEQUENCE</scope>
    <source>
        <strain evidence="2">STM4922sample</strain>
    </source>
</reference>
<gene>
    <name evidence="2" type="ORF">MES4922_620001</name>
</gene>
<comment type="caution">
    <text evidence="2">The sequence shown here is derived from an EMBL/GenBank/DDBJ whole genome shotgun (WGS) entry which is preliminary data.</text>
</comment>
<sequence>MFFSTSAPRRKGADEGKDHEPRKETLVAGIMLARQKAAGATNGATVDTAPRQRPAWKPARGQRAIFPIIEVDEAEALTRNAEVLNLPAEDVEEAFQNSRKFANLARG</sequence>
<evidence type="ECO:0000313" key="2">
    <source>
        <dbReference type="EMBL" id="CAH2407323.1"/>
    </source>
</evidence>
<feature type="compositionally biased region" description="Basic and acidic residues" evidence="1">
    <location>
        <begin position="11"/>
        <end position="23"/>
    </location>
</feature>
<feature type="region of interest" description="Disordered" evidence="1">
    <location>
        <begin position="38"/>
        <end position="60"/>
    </location>
</feature>
<feature type="region of interest" description="Disordered" evidence="1">
    <location>
        <begin position="1"/>
        <end position="23"/>
    </location>
</feature>
<evidence type="ECO:0000256" key="1">
    <source>
        <dbReference type="SAM" id="MobiDB-lite"/>
    </source>
</evidence>
<protein>
    <submittedName>
        <fullName evidence="2">Uncharacterized protein</fullName>
    </submittedName>
</protein>
<name>A0ABM9EEW1_9HYPH</name>
<dbReference type="EMBL" id="CAKXZS010000059">
    <property type="protein sequence ID" value="CAH2407323.1"/>
    <property type="molecule type" value="Genomic_DNA"/>
</dbReference>
<organism evidence="2 3">
    <name type="scientific">Mesorhizobium ventifaucium</name>
    <dbReference type="NCBI Taxonomy" id="666020"/>
    <lineage>
        <taxon>Bacteria</taxon>
        <taxon>Pseudomonadati</taxon>
        <taxon>Pseudomonadota</taxon>
        <taxon>Alphaproteobacteria</taxon>
        <taxon>Hyphomicrobiales</taxon>
        <taxon>Phyllobacteriaceae</taxon>
        <taxon>Mesorhizobium</taxon>
    </lineage>
</organism>
<proteinExistence type="predicted"/>
<accession>A0ABM9EEW1</accession>
<evidence type="ECO:0000313" key="3">
    <source>
        <dbReference type="Proteomes" id="UP001152604"/>
    </source>
</evidence>
<keyword evidence="3" id="KW-1185">Reference proteome</keyword>